<evidence type="ECO:0000259" key="1">
    <source>
        <dbReference type="Pfam" id="PF22936"/>
    </source>
</evidence>
<proteinExistence type="predicted"/>
<reference evidence="2" key="1">
    <citation type="submission" date="2023-05" db="EMBL/GenBank/DDBJ databases">
        <title>Genome and transcriptome analyses reveal genes involved in the formation of fine ridges on petal epidermal cells in Hibiscus trionum.</title>
        <authorList>
            <person name="Koshimizu S."/>
            <person name="Masuda S."/>
            <person name="Ishii T."/>
            <person name="Shirasu K."/>
            <person name="Hoshino A."/>
            <person name="Arita M."/>
        </authorList>
    </citation>
    <scope>NUCLEOTIDE SEQUENCE</scope>
    <source>
        <strain evidence="2">Hamamatsu line</strain>
    </source>
</reference>
<dbReference type="AlphaFoldDB" id="A0A9W7IBG8"/>
<evidence type="ECO:0000313" key="2">
    <source>
        <dbReference type="EMBL" id="GMI93057.1"/>
    </source>
</evidence>
<name>A0A9W7IBG8_HIBTR</name>
<organism evidence="2 3">
    <name type="scientific">Hibiscus trionum</name>
    <name type="common">Flower of an hour</name>
    <dbReference type="NCBI Taxonomy" id="183268"/>
    <lineage>
        <taxon>Eukaryota</taxon>
        <taxon>Viridiplantae</taxon>
        <taxon>Streptophyta</taxon>
        <taxon>Embryophyta</taxon>
        <taxon>Tracheophyta</taxon>
        <taxon>Spermatophyta</taxon>
        <taxon>Magnoliopsida</taxon>
        <taxon>eudicotyledons</taxon>
        <taxon>Gunneridae</taxon>
        <taxon>Pentapetalae</taxon>
        <taxon>rosids</taxon>
        <taxon>malvids</taxon>
        <taxon>Malvales</taxon>
        <taxon>Malvaceae</taxon>
        <taxon>Malvoideae</taxon>
        <taxon>Hibiscus</taxon>
    </lineage>
</organism>
<dbReference type="EMBL" id="BSYR01000025">
    <property type="protein sequence ID" value="GMI93057.1"/>
    <property type="molecule type" value="Genomic_DNA"/>
</dbReference>
<gene>
    <name evidence="2" type="ORF">HRI_002975000</name>
</gene>
<feature type="domain" description="Retrovirus-related Pol polyprotein from transposon TNT 1-94-like beta-barrel" evidence="1">
    <location>
        <begin position="10"/>
        <end position="87"/>
    </location>
</feature>
<evidence type="ECO:0000313" key="3">
    <source>
        <dbReference type="Proteomes" id="UP001165190"/>
    </source>
</evidence>
<dbReference type="OrthoDB" id="1749397at2759"/>
<dbReference type="Proteomes" id="UP001165190">
    <property type="component" value="Unassembled WGS sequence"/>
</dbReference>
<dbReference type="Pfam" id="PF22936">
    <property type="entry name" value="Pol_BBD"/>
    <property type="match status" value="1"/>
</dbReference>
<keyword evidence="3" id="KW-1185">Reference proteome</keyword>
<accession>A0A9W7IBG8</accession>
<dbReference type="InterPro" id="IPR054722">
    <property type="entry name" value="PolX-like_BBD"/>
</dbReference>
<comment type="caution">
    <text evidence="2">The sequence shown here is derived from an EMBL/GenBank/DDBJ whole genome shotgun (WGS) entry which is preliminary data.</text>
</comment>
<sequence length="167" mass="18669">MDTSIADTKWTTDTGASNHMTANLGMLSNLKKYVGCDSVFIGDGSPLKIDAIGDTLVSDGKNELMLRDVLLVPQLTRNLLSISQLITQDPFNCEFTNELFCVKERATWQILLVGQRKGDLYVLSKMKDANFSTRQNSGIEELWHQRLGHPQSSTDNILHTKKLIDVN</sequence>
<protein>
    <recommendedName>
        <fullName evidence="1">Retrovirus-related Pol polyprotein from transposon TNT 1-94-like beta-barrel domain-containing protein</fullName>
    </recommendedName>
</protein>